<keyword evidence="2" id="KW-0472">Membrane</keyword>
<comment type="caution">
    <text evidence="3">The sequence shown here is derived from an EMBL/GenBank/DDBJ whole genome shotgun (WGS) entry which is preliminary data.</text>
</comment>
<keyword evidence="2" id="KW-1133">Transmembrane helix</keyword>
<feature type="region of interest" description="Disordered" evidence="1">
    <location>
        <begin position="229"/>
        <end position="269"/>
    </location>
</feature>
<feature type="transmembrane region" description="Helical" evidence="2">
    <location>
        <begin position="178"/>
        <end position="200"/>
    </location>
</feature>
<proteinExistence type="predicted"/>
<protein>
    <submittedName>
        <fullName evidence="3">Tetraspanin Tsp3</fullName>
    </submittedName>
</protein>
<dbReference type="EMBL" id="MU254205">
    <property type="protein sequence ID" value="KAG9241487.1"/>
    <property type="molecule type" value="Genomic_DNA"/>
</dbReference>
<evidence type="ECO:0000256" key="1">
    <source>
        <dbReference type="SAM" id="MobiDB-lite"/>
    </source>
</evidence>
<gene>
    <name evidence="3" type="ORF">BJ878DRAFT_225503</name>
</gene>
<feature type="compositionally biased region" description="Polar residues" evidence="1">
    <location>
        <begin position="258"/>
        <end position="269"/>
    </location>
</feature>
<dbReference type="OrthoDB" id="71600at2759"/>
<evidence type="ECO:0000313" key="4">
    <source>
        <dbReference type="Proteomes" id="UP000887226"/>
    </source>
</evidence>
<keyword evidence="4" id="KW-1185">Reference proteome</keyword>
<name>A0A9P7YY09_9HELO</name>
<feature type="transmembrane region" description="Helical" evidence="2">
    <location>
        <begin position="36"/>
        <end position="56"/>
    </location>
</feature>
<sequence>MASISKVMPWLIPLLLIALTGVAGYAYSQIRYLSLPIPAALGLFTVILPLITGVSAQGANTIIKRAAKEEQYQLTIPLIAILGFQLIYETVVATLALTYILPPSSLNCGLGDGWQQMWVSRNEKAVKDIQNAFECCGLWTVKDRAWPFSRNAASTCAETFGRTRSCAGDWRKAEQMTAGLFLLVAAVVFCINVLTLISLLTSSSRWAGWPTRLDDESASDTRRSTRRFIEAGDAEESYQDEPDASANQDRGPIVAPSLLQNDSDNAWQT</sequence>
<keyword evidence="2" id="KW-0812">Transmembrane</keyword>
<dbReference type="AlphaFoldDB" id="A0A9P7YY09"/>
<dbReference type="Proteomes" id="UP000887226">
    <property type="component" value="Unassembled WGS sequence"/>
</dbReference>
<accession>A0A9P7YY09</accession>
<feature type="transmembrane region" description="Helical" evidence="2">
    <location>
        <begin position="76"/>
        <end position="101"/>
    </location>
</feature>
<feature type="compositionally biased region" description="Acidic residues" evidence="1">
    <location>
        <begin position="232"/>
        <end position="243"/>
    </location>
</feature>
<evidence type="ECO:0000256" key="2">
    <source>
        <dbReference type="SAM" id="Phobius"/>
    </source>
</evidence>
<evidence type="ECO:0000313" key="3">
    <source>
        <dbReference type="EMBL" id="KAG9241487.1"/>
    </source>
</evidence>
<reference evidence="3" key="1">
    <citation type="journal article" date="2021" name="IMA Fungus">
        <title>Genomic characterization of three marine fungi, including Emericellopsis atlantica sp. nov. with signatures of a generalist lifestyle and marine biomass degradation.</title>
        <authorList>
            <person name="Hagestad O.C."/>
            <person name="Hou L."/>
            <person name="Andersen J.H."/>
            <person name="Hansen E.H."/>
            <person name="Altermark B."/>
            <person name="Li C."/>
            <person name="Kuhnert E."/>
            <person name="Cox R.J."/>
            <person name="Crous P.W."/>
            <person name="Spatafora J.W."/>
            <person name="Lail K."/>
            <person name="Amirebrahimi M."/>
            <person name="Lipzen A."/>
            <person name="Pangilinan J."/>
            <person name="Andreopoulos W."/>
            <person name="Hayes R.D."/>
            <person name="Ng V."/>
            <person name="Grigoriev I.V."/>
            <person name="Jackson S.A."/>
            <person name="Sutton T.D.S."/>
            <person name="Dobson A.D.W."/>
            <person name="Rama T."/>
        </authorList>
    </citation>
    <scope>NUCLEOTIDE SEQUENCE</scope>
    <source>
        <strain evidence="3">TRa3180A</strain>
    </source>
</reference>
<organism evidence="3 4">
    <name type="scientific">Calycina marina</name>
    <dbReference type="NCBI Taxonomy" id="1763456"/>
    <lineage>
        <taxon>Eukaryota</taxon>
        <taxon>Fungi</taxon>
        <taxon>Dikarya</taxon>
        <taxon>Ascomycota</taxon>
        <taxon>Pezizomycotina</taxon>
        <taxon>Leotiomycetes</taxon>
        <taxon>Helotiales</taxon>
        <taxon>Pezizellaceae</taxon>
        <taxon>Calycina</taxon>
    </lineage>
</organism>